<keyword evidence="1" id="KW-1133">Transmembrane helix</keyword>
<dbReference type="Pfam" id="PF02325">
    <property type="entry name" value="CCB3_YggT"/>
    <property type="match status" value="1"/>
</dbReference>
<dbReference type="EMBL" id="AZRL01000008">
    <property type="protein sequence ID" value="PNR96908.1"/>
    <property type="molecule type" value="Genomic_DNA"/>
</dbReference>
<dbReference type="InterPro" id="IPR003425">
    <property type="entry name" value="CCB3/YggT"/>
</dbReference>
<name>A0A2K1P295_9BACT</name>
<protein>
    <recommendedName>
        <fullName evidence="4">YggT family protein</fullName>
    </recommendedName>
</protein>
<keyword evidence="1" id="KW-0472">Membrane</keyword>
<reference evidence="2 3" key="1">
    <citation type="submission" date="2013-12" db="EMBL/GenBank/DDBJ databases">
        <title>Comparative genomics of Petrotoga isolates.</title>
        <authorList>
            <person name="Nesbo C.L."/>
            <person name="Charchuk R."/>
            <person name="Chow K."/>
        </authorList>
    </citation>
    <scope>NUCLEOTIDE SEQUENCE [LARGE SCALE GENOMIC DNA]</scope>
    <source>
        <strain evidence="2 3">DSM 13574</strain>
    </source>
</reference>
<evidence type="ECO:0000313" key="3">
    <source>
        <dbReference type="Proteomes" id="UP000236434"/>
    </source>
</evidence>
<feature type="transmembrane region" description="Helical" evidence="1">
    <location>
        <begin position="60"/>
        <end position="83"/>
    </location>
</feature>
<comment type="caution">
    <text evidence="2">The sequence shown here is derived from an EMBL/GenBank/DDBJ whole genome shotgun (WGS) entry which is preliminary data.</text>
</comment>
<gene>
    <name evidence="2" type="ORF">X929_03705</name>
</gene>
<evidence type="ECO:0008006" key="4">
    <source>
        <dbReference type="Google" id="ProtNLM"/>
    </source>
</evidence>
<feature type="transmembrane region" description="Helical" evidence="1">
    <location>
        <begin position="7"/>
        <end position="40"/>
    </location>
</feature>
<dbReference type="GO" id="GO:0016020">
    <property type="term" value="C:membrane"/>
    <property type="evidence" value="ECO:0007669"/>
    <property type="project" value="InterPro"/>
</dbReference>
<dbReference type="AlphaFoldDB" id="A0A2K1P295"/>
<sequence length="100" mass="11410">MFVIANLLIALASILRIVIVFFEFCIIVSALLSFIIPFQYNRFRGFVDSVANIILNPIRRFIPTVIGNIDLSPMIAFLILMFLDRFLVQSLLDLGYRLGV</sequence>
<proteinExistence type="predicted"/>
<accession>A0A2K1P295</accession>
<dbReference type="RefSeq" id="WP_103066692.1">
    <property type="nucleotide sequence ID" value="NZ_AZRL01000008.1"/>
</dbReference>
<organism evidence="2 3">
    <name type="scientific">Petrotoga olearia DSM 13574</name>
    <dbReference type="NCBI Taxonomy" id="1122955"/>
    <lineage>
        <taxon>Bacteria</taxon>
        <taxon>Thermotogati</taxon>
        <taxon>Thermotogota</taxon>
        <taxon>Thermotogae</taxon>
        <taxon>Petrotogales</taxon>
        <taxon>Petrotogaceae</taxon>
        <taxon>Petrotoga</taxon>
    </lineage>
</organism>
<evidence type="ECO:0000313" key="2">
    <source>
        <dbReference type="EMBL" id="PNR96908.1"/>
    </source>
</evidence>
<dbReference type="Proteomes" id="UP000236434">
    <property type="component" value="Unassembled WGS sequence"/>
</dbReference>
<keyword evidence="1" id="KW-0812">Transmembrane</keyword>
<evidence type="ECO:0000256" key="1">
    <source>
        <dbReference type="SAM" id="Phobius"/>
    </source>
</evidence>
<dbReference type="OrthoDB" id="47652at2"/>